<dbReference type="EMBL" id="CP012332">
    <property type="protein sequence ID" value="AKU90352.1"/>
    <property type="molecule type" value="Genomic_DNA"/>
</dbReference>
<dbReference type="InterPro" id="IPR027417">
    <property type="entry name" value="P-loop_NTPase"/>
</dbReference>
<dbReference type="RefSeq" id="WP_050724813.1">
    <property type="nucleotide sequence ID" value="NZ_CP012332.1"/>
</dbReference>
<dbReference type="GO" id="GO:0004672">
    <property type="term" value="F:protein kinase activity"/>
    <property type="evidence" value="ECO:0007669"/>
    <property type="project" value="TreeGrafter"/>
</dbReference>
<dbReference type="OrthoDB" id="9761914at2"/>
<dbReference type="SMART" id="SM00763">
    <property type="entry name" value="AAA_PrkA"/>
    <property type="match status" value="1"/>
</dbReference>
<dbReference type="AlphaFoldDB" id="A0A0K1PA22"/>
<keyword evidence="2" id="KW-0418">Kinase</keyword>
<sequence>MDARRYLETVGSEVKGIFVENRSILSFEEWMDAFFRDPDRHARSSAQYLLDAIDHFGSDLVDGPQGKVRRFRLFDRPFDGGRGKVSGQEEAQGALYRILGNFVQARRANKLVLLHGPNGSAKSSIVDALVRGLEIYSRQNEGALYRINWVFPAEKLGKGSIGFGDKAGPDGELATFAHLEPELVDARIPCELKDHPLFLVPGKERRKLVEAGVVRRGRTDFVLSDYIAEGELCHKCRQIYSGLLAAYNGDYLQVLRHIQVERFFVSQRYVSGAVTVEPQLSVDASYLQLTADRSAGALPPALQNLDLFSPFGPLVSANRGLIEYSDLLKRQPESYKYLLGTTETGVLPLEHFLLHLDEVMIATSNEKHLAAFKQAPDFASFKARVELVRVPYLRQASVEQAIYDDQVTRASVGGKHIAPHATRVAALWAVLTRLRRPEPERHPPEVRDLVEDLSPMEKLRLFDDGRAPDRLTSGQARELRKAIPGLFAETEGSPRYEGVTGASAREIKTVIFNAAQNPAYTCLTPLAVLQEIRELCKDRSVYEFLQMESSDGYQDPEGFVELVEAEYLDQIDEEIRSSMGLITEERYHELFERYVVAVSHWVKGEKLRNRITGEYEWPDEARMVELEDIVKPDGEDRGPFRRALISAVGAWRLDHPGSGEVEYAKIFPDLFRRMRDHFFEERKRTLRRNKENVLRYLAEDERDSLLPKDRETVEASLRRLRESYGYCEHCAKDAIAHLMHARYA</sequence>
<dbReference type="InterPro" id="IPR010650">
    <property type="entry name" value="PrkA_C"/>
</dbReference>
<dbReference type="KEGG" id="vin:AKJ08_0739"/>
<dbReference type="PANTHER" id="PTHR30267">
    <property type="entry name" value="PROTEIN KINASE PRKA"/>
    <property type="match status" value="1"/>
</dbReference>
<dbReference type="SUPFAM" id="SSF52540">
    <property type="entry name" value="P-loop containing nucleoside triphosphate hydrolases"/>
    <property type="match status" value="1"/>
</dbReference>
<dbReference type="STRING" id="1391653.AKJ08_0739"/>
<dbReference type="InterPro" id="IPR013153">
    <property type="entry name" value="Prk_AAA"/>
</dbReference>
<reference evidence="2 3" key="1">
    <citation type="submission" date="2015-08" db="EMBL/GenBank/DDBJ databases">
        <authorList>
            <person name="Babu N.S."/>
            <person name="Beckwith C.J."/>
            <person name="Beseler K.G."/>
            <person name="Brison A."/>
            <person name="Carone J.V."/>
            <person name="Caskin T.P."/>
            <person name="Diamond M."/>
            <person name="Durham M.E."/>
            <person name="Foxe J.M."/>
            <person name="Go M."/>
            <person name="Henderson B.A."/>
            <person name="Jones I.B."/>
            <person name="McGettigan J.A."/>
            <person name="Micheletti S.J."/>
            <person name="Nasrallah M.E."/>
            <person name="Ortiz D."/>
            <person name="Piller C.R."/>
            <person name="Privatt S.R."/>
            <person name="Schneider S.L."/>
            <person name="Sharp S."/>
            <person name="Smith T.C."/>
            <person name="Stanton J.D."/>
            <person name="Ullery H.E."/>
            <person name="Wilson R.J."/>
            <person name="Serrano M.G."/>
            <person name="Buck G."/>
            <person name="Lee V."/>
            <person name="Wang Y."/>
            <person name="Carvalho R."/>
            <person name="Voegtly L."/>
            <person name="Shi R."/>
            <person name="Duckworth R."/>
            <person name="Johnson A."/>
            <person name="Loviza R."/>
            <person name="Walstead R."/>
            <person name="Shah Z."/>
            <person name="Kiflezghi M."/>
            <person name="Wade K."/>
            <person name="Ball S.L."/>
            <person name="Bradley K.W."/>
            <person name="Asai D.J."/>
            <person name="Bowman C.A."/>
            <person name="Russell D.A."/>
            <person name="Pope W.H."/>
            <person name="Jacobs-Sera D."/>
            <person name="Hendrix R.W."/>
            <person name="Hatfull G.F."/>
        </authorList>
    </citation>
    <scope>NUCLEOTIDE SEQUENCE [LARGE SCALE GENOMIC DNA]</scope>
    <source>
        <strain evidence="2 3">DSM 27710</strain>
    </source>
</reference>
<dbReference type="Pfam" id="PF08298">
    <property type="entry name" value="AAA_PrkA"/>
    <property type="match status" value="1"/>
</dbReference>
<organism evidence="2 3">
    <name type="scientific">Vulgatibacter incomptus</name>
    <dbReference type="NCBI Taxonomy" id="1391653"/>
    <lineage>
        <taxon>Bacteria</taxon>
        <taxon>Pseudomonadati</taxon>
        <taxon>Myxococcota</taxon>
        <taxon>Myxococcia</taxon>
        <taxon>Myxococcales</taxon>
        <taxon>Cystobacterineae</taxon>
        <taxon>Vulgatibacteraceae</taxon>
        <taxon>Vulgatibacter</taxon>
    </lineage>
</organism>
<keyword evidence="3" id="KW-1185">Reference proteome</keyword>
<dbReference type="PATRIC" id="fig|1391653.3.peg.759"/>
<evidence type="ECO:0000259" key="1">
    <source>
        <dbReference type="SMART" id="SM00763"/>
    </source>
</evidence>
<protein>
    <submittedName>
        <fullName evidence="2">Putative serine protein kinase, PrkA</fullName>
    </submittedName>
</protein>
<dbReference type="Pfam" id="PF06798">
    <property type="entry name" value="PrkA"/>
    <property type="match status" value="1"/>
</dbReference>
<dbReference type="PANTHER" id="PTHR30267:SF2">
    <property type="entry name" value="PROTEIN PRKA"/>
    <property type="match status" value="1"/>
</dbReference>
<evidence type="ECO:0000313" key="3">
    <source>
        <dbReference type="Proteomes" id="UP000055590"/>
    </source>
</evidence>
<keyword evidence="2" id="KW-0808">Transferase</keyword>
<accession>A0A0K1PA22</accession>
<gene>
    <name evidence="2" type="ORF">AKJ08_0739</name>
</gene>
<evidence type="ECO:0000313" key="2">
    <source>
        <dbReference type="EMBL" id="AKU90352.1"/>
    </source>
</evidence>
<feature type="domain" description="PrkA AAA" evidence="1">
    <location>
        <begin position="25"/>
        <end position="441"/>
    </location>
</feature>
<name>A0A0K1PA22_9BACT</name>
<dbReference type="Proteomes" id="UP000055590">
    <property type="component" value="Chromosome"/>
</dbReference>
<proteinExistence type="predicted"/>